<dbReference type="PROSITE" id="PS51257">
    <property type="entry name" value="PROKAR_LIPOPROTEIN"/>
    <property type="match status" value="1"/>
</dbReference>
<evidence type="ECO:0000259" key="3">
    <source>
        <dbReference type="SMART" id="SM00062"/>
    </source>
</evidence>
<evidence type="ECO:0000313" key="4">
    <source>
        <dbReference type="EMBL" id="OZG49379.1"/>
    </source>
</evidence>
<dbReference type="RefSeq" id="WP_245834957.1">
    <property type="nucleotide sequence ID" value="NZ_JBKZBO010000044.1"/>
</dbReference>
<gene>
    <name evidence="4" type="ORF">PSRA_1628</name>
</gene>
<dbReference type="PANTHER" id="PTHR35936">
    <property type="entry name" value="MEMBRANE-BOUND LYTIC MUREIN TRANSGLYCOSYLASE F"/>
    <property type="match status" value="1"/>
</dbReference>
<name>A0A261ERA3_9BIFI</name>
<feature type="chain" id="PRO_5039419496" evidence="2">
    <location>
        <begin position="26"/>
        <end position="286"/>
    </location>
</feature>
<dbReference type="PANTHER" id="PTHR35936:SF19">
    <property type="entry name" value="AMINO-ACID-BINDING PROTEIN YXEM-RELATED"/>
    <property type="match status" value="1"/>
</dbReference>
<protein>
    <submittedName>
        <fullName evidence="4">ABC transporter substrate-binding protein</fullName>
    </submittedName>
</protein>
<evidence type="ECO:0000313" key="5">
    <source>
        <dbReference type="Proteomes" id="UP000216725"/>
    </source>
</evidence>
<dbReference type="SUPFAM" id="SSF53850">
    <property type="entry name" value="Periplasmic binding protein-like II"/>
    <property type="match status" value="1"/>
</dbReference>
<dbReference type="SMART" id="SM00062">
    <property type="entry name" value="PBPb"/>
    <property type="match status" value="1"/>
</dbReference>
<dbReference type="AlphaFoldDB" id="A0A261ERA3"/>
<dbReference type="EMBL" id="MWWR01000019">
    <property type="protein sequence ID" value="OZG49379.1"/>
    <property type="molecule type" value="Genomic_DNA"/>
</dbReference>
<comment type="caution">
    <text evidence="4">The sequence shown here is derived from an EMBL/GenBank/DDBJ whole genome shotgun (WGS) entry which is preliminary data.</text>
</comment>
<feature type="domain" description="Solute-binding protein family 3/N-terminal" evidence="3">
    <location>
        <begin position="45"/>
        <end position="274"/>
    </location>
</feature>
<evidence type="ECO:0000256" key="1">
    <source>
        <dbReference type="ARBA" id="ARBA00022729"/>
    </source>
</evidence>
<dbReference type="Proteomes" id="UP000216725">
    <property type="component" value="Unassembled WGS sequence"/>
</dbReference>
<dbReference type="Pfam" id="PF00497">
    <property type="entry name" value="SBP_bac_3"/>
    <property type="match status" value="1"/>
</dbReference>
<dbReference type="Gene3D" id="3.40.190.10">
    <property type="entry name" value="Periplasmic binding protein-like II"/>
    <property type="match status" value="2"/>
</dbReference>
<feature type="signal peptide" evidence="2">
    <location>
        <begin position="1"/>
        <end position="25"/>
    </location>
</feature>
<evidence type="ECO:0000256" key="2">
    <source>
        <dbReference type="SAM" id="SignalP"/>
    </source>
</evidence>
<organism evidence="4 5">
    <name type="scientific">Pseudoscardovia radai</name>
    <dbReference type="NCBI Taxonomy" id="987066"/>
    <lineage>
        <taxon>Bacteria</taxon>
        <taxon>Bacillati</taxon>
        <taxon>Actinomycetota</taxon>
        <taxon>Actinomycetes</taxon>
        <taxon>Bifidobacteriales</taxon>
        <taxon>Bifidobacteriaceae</taxon>
        <taxon>Pseudoscardovia</taxon>
    </lineage>
</organism>
<dbReference type="InterPro" id="IPR001638">
    <property type="entry name" value="Solute-binding_3/MltF_N"/>
</dbReference>
<accession>A0A261ERA3</accession>
<proteinExistence type="predicted"/>
<reference evidence="4 5" key="1">
    <citation type="journal article" date="2017" name="BMC Genomics">
        <title>Comparative genomic and phylogenomic analyses of the Bifidobacteriaceae family.</title>
        <authorList>
            <person name="Lugli G.A."/>
            <person name="Milani C."/>
            <person name="Turroni F."/>
            <person name="Duranti S."/>
            <person name="Mancabelli L."/>
            <person name="Mangifesta M."/>
            <person name="Ferrario C."/>
            <person name="Modesto M."/>
            <person name="Mattarelli P."/>
            <person name="Jiri K."/>
            <person name="van Sinderen D."/>
            <person name="Ventura M."/>
        </authorList>
    </citation>
    <scope>NUCLEOTIDE SEQUENCE [LARGE SCALE GENOMIC DNA]</scope>
    <source>
        <strain evidence="4 5">DSM 24742</strain>
    </source>
</reference>
<keyword evidence="1 2" id="KW-0732">Signal</keyword>
<sequence>MSFYHKAVSTAAAAILVGVSAFAFAGCTKVSDSQSAASSNNGVTTINFVLESNDKPYSYADENGDPAGFDLDVLKAIDDKLDNYTFTYQVQDYDTALVGVKQGKYDALIGAFFETPARAEEYQLSTPYNYYFMNLIVPQDSSINSLEDLNGKTIAPIVPTDGRYVALQNWLQRHPDVKIDVPTVSNQETFPDMINSVHDGTYAAVYLSKDQYDGVKDSLGYEMKVTDVVDGAGTVILYNKDNQTNLKNDIDTQINALISDGTFSDLSNKWFNQDNYQIAKKLGLLS</sequence>
<keyword evidence="5" id="KW-1185">Reference proteome</keyword>